<dbReference type="AlphaFoldDB" id="A0A182MT58"/>
<reference evidence="16" key="1">
    <citation type="submission" date="2013-09" db="EMBL/GenBank/DDBJ databases">
        <title>The Genome Sequence of Anopheles culicifacies species A.</title>
        <authorList>
            <consortium name="The Broad Institute Genomics Platform"/>
            <person name="Neafsey D.E."/>
            <person name="Besansky N."/>
            <person name="Howell P."/>
            <person name="Walton C."/>
            <person name="Young S.K."/>
            <person name="Zeng Q."/>
            <person name="Gargeya S."/>
            <person name="Fitzgerald M."/>
            <person name="Haas B."/>
            <person name="Abouelleil A."/>
            <person name="Allen A.W."/>
            <person name="Alvarado L."/>
            <person name="Arachchi H.M."/>
            <person name="Berlin A.M."/>
            <person name="Chapman S.B."/>
            <person name="Gainer-Dewar J."/>
            <person name="Goldberg J."/>
            <person name="Griggs A."/>
            <person name="Gujja S."/>
            <person name="Hansen M."/>
            <person name="Howarth C."/>
            <person name="Imamovic A."/>
            <person name="Ireland A."/>
            <person name="Larimer J."/>
            <person name="McCowan C."/>
            <person name="Murphy C."/>
            <person name="Pearson M."/>
            <person name="Poon T.W."/>
            <person name="Priest M."/>
            <person name="Roberts A."/>
            <person name="Saif S."/>
            <person name="Shea T."/>
            <person name="Sisk P."/>
            <person name="Sykes S."/>
            <person name="Wortman J."/>
            <person name="Nusbaum C."/>
            <person name="Birren B."/>
        </authorList>
    </citation>
    <scope>NUCLEOTIDE SEQUENCE [LARGE SCALE GENOMIC DNA]</scope>
    <source>
        <strain evidence="16">A-37</strain>
    </source>
</reference>
<dbReference type="InterPro" id="IPR002562">
    <property type="entry name" value="3'-5'_exonuclease_dom"/>
</dbReference>
<dbReference type="STRING" id="139723.A0A182MT58"/>
<dbReference type="Gene3D" id="3.30.420.10">
    <property type="entry name" value="Ribonuclease H-like superfamily/Ribonuclease H"/>
    <property type="match status" value="1"/>
</dbReference>
<evidence type="ECO:0000256" key="8">
    <source>
        <dbReference type="ARBA" id="ARBA00023242"/>
    </source>
</evidence>
<evidence type="ECO:0000256" key="10">
    <source>
        <dbReference type="ARBA" id="ARBA00040531"/>
    </source>
</evidence>
<feature type="compositionally biased region" description="Polar residues" evidence="13">
    <location>
        <begin position="47"/>
        <end position="60"/>
    </location>
</feature>
<keyword evidence="8" id="KW-0539">Nucleus</keyword>
<dbReference type="EMBL" id="AXCM01000566">
    <property type="status" value="NOT_ANNOTATED_CDS"/>
    <property type="molecule type" value="Genomic_DNA"/>
</dbReference>
<dbReference type="VEuPathDB" id="VectorBase:ACUA025681"/>
<dbReference type="PANTHER" id="PTHR13620:SF109">
    <property type="entry name" value="3'-5' EXONUCLEASE"/>
    <property type="match status" value="1"/>
</dbReference>
<evidence type="ECO:0000256" key="1">
    <source>
        <dbReference type="ARBA" id="ARBA00004123"/>
    </source>
</evidence>
<comment type="similarity">
    <text evidence="9">Belongs to the WRNexo family.</text>
</comment>
<protein>
    <recommendedName>
        <fullName evidence="10">3'-5' exonuclease</fullName>
    </recommendedName>
    <alternativeName>
        <fullName evidence="11">Werner Syndrome-like exonuclease</fullName>
    </alternativeName>
</protein>
<dbReference type="CDD" id="cd06141">
    <property type="entry name" value="WRN_exo"/>
    <property type="match status" value="1"/>
</dbReference>
<evidence type="ECO:0000256" key="13">
    <source>
        <dbReference type="SAM" id="MobiDB-lite"/>
    </source>
</evidence>
<comment type="function">
    <text evidence="12">Has exonuclease activity on both single-stranded and duplex templates bearing overhangs, but not blunt ended duplex DNA, and cleaves in a 3'-5' direction. Essential for the formation of DNA replication focal centers. Has an important role in maintaining genome stability.</text>
</comment>
<keyword evidence="3" id="KW-0540">Nuclease</keyword>
<keyword evidence="6" id="KW-0269">Exonuclease</keyword>
<evidence type="ECO:0000256" key="6">
    <source>
        <dbReference type="ARBA" id="ARBA00022839"/>
    </source>
</evidence>
<dbReference type="GO" id="GO:0008408">
    <property type="term" value="F:3'-5' exonuclease activity"/>
    <property type="evidence" value="ECO:0007669"/>
    <property type="project" value="InterPro"/>
</dbReference>
<keyword evidence="5" id="KW-0378">Hydrolase</keyword>
<dbReference type="Pfam" id="PF01612">
    <property type="entry name" value="DNA_pol_A_exo1"/>
    <property type="match status" value="1"/>
</dbReference>
<dbReference type="GO" id="GO:0003676">
    <property type="term" value="F:nucleic acid binding"/>
    <property type="evidence" value="ECO:0007669"/>
    <property type="project" value="InterPro"/>
</dbReference>
<evidence type="ECO:0000256" key="9">
    <source>
        <dbReference type="ARBA" id="ARBA00037949"/>
    </source>
</evidence>
<accession>A0A182MT58</accession>
<evidence type="ECO:0000313" key="15">
    <source>
        <dbReference type="EnsemblMetazoa" id="ACUA025681-PA"/>
    </source>
</evidence>
<evidence type="ECO:0000256" key="7">
    <source>
        <dbReference type="ARBA" id="ARBA00022842"/>
    </source>
</evidence>
<dbReference type="SMART" id="SM00474">
    <property type="entry name" value="35EXOc"/>
    <property type="match status" value="1"/>
</dbReference>
<dbReference type="GO" id="GO:0006139">
    <property type="term" value="P:nucleobase-containing compound metabolic process"/>
    <property type="evidence" value="ECO:0007669"/>
    <property type="project" value="InterPro"/>
</dbReference>
<feature type="domain" description="3'-5' exonuclease" evidence="14">
    <location>
        <begin position="104"/>
        <end position="287"/>
    </location>
</feature>
<dbReference type="InterPro" id="IPR012337">
    <property type="entry name" value="RNaseH-like_sf"/>
</dbReference>
<evidence type="ECO:0000256" key="3">
    <source>
        <dbReference type="ARBA" id="ARBA00022722"/>
    </source>
</evidence>
<feature type="region of interest" description="Disordered" evidence="13">
    <location>
        <begin position="47"/>
        <end position="77"/>
    </location>
</feature>
<keyword evidence="4" id="KW-0479">Metal-binding</keyword>
<dbReference type="Proteomes" id="UP000075883">
    <property type="component" value="Unassembled WGS sequence"/>
</dbReference>
<dbReference type="InterPro" id="IPR036397">
    <property type="entry name" value="RNaseH_sf"/>
</dbReference>
<keyword evidence="7" id="KW-0460">Magnesium</keyword>
<dbReference type="EnsemblMetazoa" id="ACUA025681-RA">
    <property type="protein sequence ID" value="ACUA025681-PA"/>
    <property type="gene ID" value="ACUA025681"/>
</dbReference>
<evidence type="ECO:0000256" key="4">
    <source>
        <dbReference type="ARBA" id="ARBA00022723"/>
    </source>
</evidence>
<keyword evidence="16" id="KW-1185">Reference proteome</keyword>
<evidence type="ECO:0000256" key="2">
    <source>
        <dbReference type="ARBA" id="ARBA00022553"/>
    </source>
</evidence>
<evidence type="ECO:0000256" key="12">
    <source>
        <dbReference type="ARBA" id="ARBA00045901"/>
    </source>
</evidence>
<dbReference type="GO" id="GO:0046872">
    <property type="term" value="F:metal ion binding"/>
    <property type="evidence" value="ECO:0007669"/>
    <property type="project" value="UniProtKB-KW"/>
</dbReference>
<name>A0A182MT58_9DIPT</name>
<dbReference type="GO" id="GO:0005634">
    <property type="term" value="C:nucleus"/>
    <property type="evidence" value="ECO:0007669"/>
    <property type="project" value="UniProtKB-SubCell"/>
</dbReference>
<dbReference type="InterPro" id="IPR051132">
    <property type="entry name" value="3-5_Exonuclease_domain"/>
</dbReference>
<dbReference type="FunFam" id="3.30.420.10:FF:000104">
    <property type="entry name" value="Werner Syndrome-like exonuclease"/>
    <property type="match status" value="1"/>
</dbReference>
<evidence type="ECO:0000313" key="16">
    <source>
        <dbReference type="Proteomes" id="UP000075883"/>
    </source>
</evidence>
<sequence length="330" mass="37911">MSLRKLPLWARSAINSEQNDQTTTSTDMHDCTKKLIVETPLWARSAINSKQNDQTTTSTDEPPKKRLRSNYAFPTEEKKEPNVQIEYLPLIDYTGVIEYYTTLPDMAFCCDQLMEMVVQQSSTTDQDIPIAFDLEWPVSFKTGPGRTALMQLCATPDRCILLQVSCLKRLPAALLELLYHPRVVLHGVNIKNDFHKLARDFPEVDADRLIARYVDLSQWYNQLNGFTVRWSLARLVEKVLKQRICKDKRVRMSQWNVLPLSAEQKLYAAIDVYIGQELYLNLAEKQRQQENVDNHIPEEGDAAVDLKNVHQQTADVAQETLSNCNNNPKL</sequence>
<evidence type="ECO:0000256" key="11">
    <source>
        <dbReference type="ARBA" id="ARBA00042761"/>
    </source>
</evidence>
<proteinExistence type="inferred from homology"/>
<dbReference type="PANTHER" id="PTHR13620">
    <property type="entry name" value="3-5 EXONUCLEASE"/>
    <property type="match status" value="1"/>
</dbReference>
<evidence type="ECO:0000256" key="5">
    <source>
        <dbReference type="ARBA" id="ARBA00022801"/>
    </source>
</evidence>
<keyword evidence="2" id="KW-0597">Phosphoprotein</keyword>
<reference evidence="15" key="2">
    <citation type="submission" date="2020-05" db="UniProtKB">
        <authorList>
            <consortium name="EnsemblMetazoa"/>
        </authorList>
    </citation>
    <scope>IDENTIFICATION</scope>
    <source>
        <strain evidence="15">A-37</strain>
    </source>
</reference>
<dbReference type="SUPFAM" id="SSF53098">
    <property type="entry name" value="Ribonuclease H-like"/>
    <property type="match status" value="1"/>
</dbReference>
<evidence type="ECO:0000259" key="14">
    <source>
        <dbReference type="SMART" id="SM00474"/>
    </source>
</evidence>
<comment type="subcellular location">
    <subcellularLocation>
        <location evidence="1">Nucleus</location>
    </subcellularLocation>
</comment>
<organism evidence="15 16">
    <name type="scientific">Anopheles culicifacies</name>
    <dbReference type="NCBI Taxonomy" id="139723"/>
    <lineage>
        <taxon>Eukaryota</taxon>
        <taxon>Metazoa</taxon>
        <taxon>Ecdysozoa</taxon>
        <taxon>Arthropoda</taxon>
        <taxon>Hexapoda</taxon>
        <taxon>Insecta</taxon>
        <taxon>Pterygota</taxon>
        <taxon>Neoptera</taxon>
        <taxon>Endopterygota</taxon>
        <taxon>Diptera</taxon>
        <taxon>Nematocera</taxon>
        <taxon>Culicoidea</taxon>
        <taxon>Culicidae</taxon>
        <taxon>Anophelinae</taxon>
        <taxon>Anopheles</taxon>
        <taxon>culicifacies species complex</taxon>
    </lineage>
</organism>